<dbReference type="OrthoDB" id="7245023at2"/>
<dbReference type="Proteomes" id="UP000295096">
    <property type="component" value="Unassembled WGS sequence"/>
</dbReference>
<accession>A0A4R5QI03</accession>
<protein>
    <submittedName>
        <fullName evidence="3">TolC family protein</fullName>
    </submittedName>
</protein>
<gene>
    <name evidence="3" type="ORF">E2C06_08370</name>
</gene>
<evidence type="ECO:0000313" key="3">
    <source>
        <dbReference type="EMBL" id="TDH63002.1"/>
    </source>
</evidence>
<dbReference type="PANTHER" id="PTHR30203:SF30">
    <property type="entry name" value="OUTER MEMBRANE PROTEIN-RELATED"/>
    <property type="match status" value="1"/>
</dbReference>
<dbReference type="SUPFAM" id="SSF56954">
    <property type="entry name" value="Outer membrane efflux proteins (OEP)"/>
    <property type="match status" value="1"/>
</dbReference>
<comment type="caution">
    <text evidence="3">The sequence shown here is derived from an EMBL/GenBank/DDBJ whole genome shotgun (WGS) entry which is preliminary data.</text>
</comment>
<feature type="chain" id="PRO_5020252028" evidence="2">
    <location>
        <begin position="21"/>
        <end position="512"/>
    </location>
</feature>
<reference evidence="3 4" key="1">
    <citation type="journal article" date="2016" name="J. Microbiol.">
        <title>Dankookia rubra gen. nov., sp. nov., an alphaproteobacterium isolated from sediment of a shallow stream.</title>
        <authorList>
            <person name="Kim W.H."/>
            <person name="Kim D.H."/>
            <person name="Kang K."/>
            <person name="Ahn T.Y."/>
        </authorList>
    </citation>
    <scope>NUCLEOTIDE SEQUENCE [LARGE SCALE GENOMIC DNA]</scope>
    <source>
        <strain evidence="3 4">JCM30602</strain>
    </source>
</reference>
<keyword evidence="4" id="KW-1185">Reference proteome</keyword>
<comment type="similarity">
    <text evidence="1">Belongs to the outer membrane factor (OMF) (TC 1.B.17) family.</text>
</comment>
<dbReference type="GO" id="GO:0015562">
    <property type="term" value="F:efflux transmembrane transporter activity"/>
    <property type="evidence" value="ECO:0007669"/>
    <property type="project" value="InterPro"/>
</dbReference>
<organism evidence="3 4">
    <name type="scientific">Dankookia rubra</name>
    <dbReference type="NCBI Taxonomy" id="1442381"/>
    <lineage>
        <taxon>Bacteria</taxon>
        <taxon>Pseudomonadati</taxon>
        <taxon>Pseudomonadota</taxon>
        <taxon>Alphaproteobacteria</taxon>
        <taxon>Acetobacterales</taxon>
        <taxon>Roseomonadaceae</taxon>
        <taxon>Dankookia</taxon>
    </lineage>
</organism>
<dbReference type="RefSeq" id="WP_133288148.1">
    <property type="nucleotide sequence ID" value="NZ_SMSJ01000007.1"/>
</dbReference>
<evidence type="ECO:0000256" key="2">
    <source>
        <dbReference type="SAM" id="SignalP"/>
    </source>
</evidence>
<dbReference type="Gene3D" id="1.20.1600.10">
    <property type="entry name" value="Outer membrane efflux proteins (OEP)"/>
    <property type="match status" value="1"/>
</dbReference>
<keyword evidence="2" id="KW-0732">Signal</keyword>
<dbReference type="InterPro" id="IPR003423">
    <property type="entry name" value="OMP_efflux"/>
</dbReference>
<dbReference type="InterPro" id="IPR010131">
    <property type="entry name" value="MdtP/NodT-like"/>
</dbReference>
<evidence type="ECO:0000313" key="4">
    <source>
        <dbReference type="Proteomes" id="UP000295096"/>
    </source>
</evidence>
<proteinExistence type="inferred from homology"/>
<dbReference type="AlphaFoldDB" id="A0A4R5QI03"/>
<dbReference type="Pfam" id="PF02321">
    <property type="entry name" value="OEP"/>
    <property type="match status" value="1"/>
</dbReference>
<evidence type="ECO:0000256" key="1">
    <source>
        <dbReference type="ARBA" id="ARBA00007613"/>
    </source>
</evidence>
<dbReference type="EMBL" id="SMSJ01000007">
    <property type="protein sequence ID" value="TDH63002.1"/>
    <property type="molecule type" value="Genomic_DNA"/>
</dbReference>
<name>A0A4R5QI03_9PROT</name>
<feature type="signal peptide" evidence="2">
    <location>
        <begin position="1"/>
        <end position="20"/>
    </location>
</feature>
<dbReference type="PANTHER" id="PTHR30203">
    <property type="entry name" value="OUTER MEMBRANE CATION EFFLUX PROTEIN"/>
    <property type="match status" value="1"/>
</dbReference>
<sequence>MRLRPALLLGVALLAPPALAQTATTSPTAPATPAPAAVGSLPLPLGKGTEPLSLAAAEQLLIDRNLAVIAARRGVDAARANRLVAASLPPPQVTVGNSFAQFNETQAGAIKGARFLSPSNNIVAGLQVLVERGSKRTLRTRVAEDQIGAAEAQVLDTVRTQLFTLRQAFLGALLARANLEVALGNRMSLDRTETLLRRQLRDGAIPEGDLLRFQASRLQFEPDVTTNAQAYAAGVAAVAALLSADPAAFQPGAGQIGALGITPAVPGALGAVPPSQRAAAPSGPASAPTSVRTILSPVAFDLRGRFNEVPQLGIGRDELARGIGSRADVVAAQRQYAAANSNRLLAEAGRSRDVTVNGSWARSRLSQDLPNSTDQLNAVNSFGIQLSVPIFTRRIIEGNVGVASAQAGQAEAQARATLLQARADFAAAWATYEQARALLTLFTGGALNRAEEAYRSTEQAYLAGGRSLIDVLDALRTLNATRIQSNQARYAYLLALAQLEQATGISGIAPRL</sequence>